<dbReference type="Gene3D" id="3.10.20.440">
    <property type="entry name" value="2Fe-2S iron-sulphur cluster binding domain, sarcosine oxidase, alpha subunit, N-terminal domain"/>
    <property type="match status" value="1"/>
</dbReference>
<proteinExistence type="predicted"/>
<dbReference type="InterPro" id="IPR036010">
    <property type="entry name" value="2Fe-2S_ferredoxin-like_sf"/>
</dbReference>
<dbReference type="GO" id="GO:0051536">
    <property type="term" value="F:iron-sulfur cluster binding"/>
    <property type="evidence" value="ECO:0007669"/>
    <property type="project" value="InterPro"/>
</dbReference>
<keyword evidence="3" id="KW-1185">Reference proteome</keyword>
<dbReference type="SUPFAM" id="SSF54292">
    <property type="entry name" value="2Fe-2S ferredoxin-like"/>
    <property type="match status" value="1"/>
</dbReference>
<dbReference type="Pfam" id="PF13510">
    <property type="entry name" value="Fer2_4"/>
    <property type="match status" value="1"/>
</dbReference>
<dbReference type="AlphaFoldDB" id="A0A4Q7VPC6"/>
<name>A0A4Q7VPC6_9BURK</name>
<dbReference type="EMBL" id="SHKO01000001">
    <property type="protein sequence ID" value="RZT98276.1"/>
    <property type="molecule type" value="Genomic_DNA"/>
</dbReference>
<evidence type="ECO:0000313" key="3">
    <source>
        <dbReference type="Proteomes" id="UP000293398"/>
    </source>
</evidence>
<dbReference type="Proteomes" id="UP000293398">
    <property type="component" value="Unassembled WGS sequence"/>
</dbReference>
<dbReference type="GO" id="GO:0016491">
    <property type="term" value="F:oxidoreductase activity"/>
    <property type="evidence" value="ECO:0007669"/>
    <property type="project" value="UniProtKB-KW"/>
</dbReference>
<gene>
    <name evidence="2" type="ORF">EV681_0052</name>
</gene>
<sequence>MITRFKDVQNASKINQVTIYVDGAPREVASGISLAAALLRDGLLTLRTHPVTQMRRAPYCLMGVCFECLLKVDGLQQRACMVMVKSDMEVKTQ</sequence>
<dbReference type="RefSeq" id="WP_130303003.1">
    <property type="nucleotide sequence ID" value="NZ_SHKO01000001.1"/>
</dbReference>
<evidence type="ECO:0000256" key="1">
    <source>
        <dbReference type="ARBA" id="ARBA00023002"/>
    </source>
</evidence>
<comment type="caution">
    <text evidence="2">The sequence shown here is derived from an EMBL/GenBank/DDBJ whole genome shotgun (WGS) entry which is preliminary data.</text>
</comment>
<accession>A0A4Q7VPC6</accession>
<dbReference type="OrthoDB" id="573392at2"/>
<dbReference type="InterPro" id="IPR042204">
    <property type="entry name" value="2Fe-2S-bd_N"/>
</dbReference>
<reference evidence="2 3" key="1">
    <citation type="submission" date="2019-02" db="EMBL/GenBank/DDBJ databases">
        <title>Genomic Encyclopedia of Type Strains, Phase IV (KMG-IV): sequencing the most valuable type-strain genomes for metagenomic binning, comparative biology and taxonomic classification.</title>
        <authorList>
            <person name="Goeker M."/>
        </authorList>
    </citation>
    <scope>NUCLEOTIDE SEQUENCE [LARGE SCALE GENOMIC DNA]</scope>
    <source>
        <strain evidence="2 3">DSM 23814</strain>
    </source>
</reference>
<protein>
    <submittedName>
        <fullName evidence="2">2Fe-2S iron-sulfur cluster protein</fullName>
    </submittedName>
</protein>
<keyword evidence="1" id="KW-0560">Oxidoreductase</keyword>
<evidence type="ECO:0000313" key="2">
    <source>
        <dbReference type="EMBL" id="RZT98276.1"/>
    </source>
</evidence>
<organism evidence="2 3">
    <name type="scientific">Advenella incenata</name>
    <dbReference type="NCBI Taxonomy" id="267800"/>
    <lineage>
        <taxon>Bacteria</taxon>
        <taxon>Pseudomonadati</taxon>
        <taxon>Pseudomonadota</taxon>
        <taxon>Betaproteobacteria</taxon>
        <taxon>Burkholderiales</taxon>
        <taxon>Alcaligenaceae</taxon>
    </lineage>
</organism>